<dbReference type="EMBL" id="VFQC01000001">
    <property type="protein sequence ID" value="TQN32005.1"/>
    <property type="molecule type" value="Genomic_DNA"/>
</dbReference>
<dbReference type="EC" id="2.7.12.2" evidence="6"/>
<dbReference type="SUPFAM" id="SSF56112">
    <property type="entry name" value="Protein kinase-like (PK-like)"/>
    <property type="match status" value="1"/>
</dbReference>
<evidence type="ECO:0000256" key="3">
    <source>
        <dbReference type="ARBA" id="ARBA00022777"/>
    </source>
</evidence>
<proteinExistence type="inferred from homology"/>
<keyword evidence="3 13" id="KW-0418">Kinase</keyword>
<comment type="catalytic activity">
    <reaction evidence="7">
        <text>L-seryl-[protein] + ATP = O-phospho-L-seryl-[protein] + ADP + H(+)</text>
        <dbReference type="Rhea" id="RHEA:17989"/>
        <dbReference type="Rhea" id="RHEA-COMP:9863"/>
        <dbReference type="Rhea" id="RHEA-COMP:11604"/>
        <dbReference type="ChEBI" id="CHEBI:15378"/>
        <dbReference type="ChEBI" id="CHEBI:29999"/>
        <dbReference type="ChEBI" id="CHEBI:30616"/>
        <dbReference type="ChEBI" id="CHEBI:83421"/>
        <dbReference type="ChEBI" id="CHEBI:456216"/>
        <dbReference type="EC" id="2.7.12.2"/>
    </reaction>
</comment>
<keyword evidence="2" id="KW-0547">Nucleotide-binding</keyword>
<keyword evidence="1" id="KW-0808">Transferase</keyword>
<keyword evidence="11" id="KW-1133">Transmembrane helix</keyword>
<protein>
    <recommendedName>
        <fullName evidence="6">mitogen-activated protein kinase kinase</fullName>
        <ecNumber evidence="6">2.7.12.2</ecNumber>
    </recommendedName>
</protein>
<dbReference type="Pfam" id="PF00069">
    <property type="entry name" value="Pkinase"/>
    <property type="match status" value="1"/>
</dbReference>
<name>A0A543NJG0_9ACTN</name>
<dbReference type="InterPro" id="IPR011009">
    <property type="entry name" value="Kinase-like_dom_sf"/>
</dbReference>
<feature type="region of interest" description="Disordered" evidence="10">
    <location>
        <begin position="655"/>
        <end position="687"/>
    </location>
</feature>
<dbReference type="InterPro" id="IPR000719">
    <property type="entry name" value="Prot_kinase_dom"/>
</dbReference>
<keyword evidence="11" id="KW-0472">Membrane</keyword>
<evidence type="ECO:0000256" key="2">
    <source>
        <dbReference type="ARBA" id="ARBA00022741"/>
    </source>
</evidence>
<comment type="catalytic activity">
    <reaction evidence="8">
        <text>L-threonyl-[protein] + ATP = O-phospho-L-threonyl-[protein] + ADP + H(+)</text>
        <dbReference type="Rhea" id="RHEA:46608"/>
        <dbReference type="Rhea" id="RHEA-COMP:11060"/>
        <dbReference type="Rhea" id="RHEA-COMP:11605"/>
        <dbReference type="ChEBI" id="CHEBI:15378"/>
        <dbReference type="ChEBI" id="CHEBI:30013"/>
        <dbReference type="ChEBI" id="CHEBI:30616"/>
        <dbReference type="ChEBI" id="CHEBI:61977"/>
        <dbReference type="ChEBI" id="CHEBI:456216"/>
        <dbReference type="EC" id="2.7.12.2"/>
    </reaction>
</comment>
<comment type="catalytic activity">
    <reaction evidence="9">
        <text>L-tyrosyl-[protein] + ATP = O-phospho-L-tyrosyl-[protein] + ADP + H(+)</text>
        <dbReference type="Rhea" id="RHEA:10596"/>
        <dbReference type="Rhea" id="RHEA-COMP:10136"/>
        <dbReference type="Rhea" id="RHEA-COMP:20101"/>
        <dbReference type="ChEBI" id="CHEBI:15378"/>
        <dbReference type="ChEBI" id="CHEBI:30616"/>
        <dbReference type="ChEBI" id="CHEBI:46858"/>
        <dbReference type="ChEBI" id="CHEBI:61978"/>
        <dbReference type="ChEBI" id="CHEBI:456216"/>
        <dbReference type="EC" id="2.7.12.2"/>
    </reaction>
</comment>
<evidence type="ECO:0000313" key="13">
    <source>
        <dbReference type="EMBL" id="TQN32005.1"/>
    </source>
</evidence>
<dbReference type="AlphaFoldDB" id="A0A543NJG0"/>
<evidence type="ECO:0000256" key="9">
    <source>
        <dbReference type="ARBA" id="ARBA00051693"/>
    </source>
</evidence>
<evidence type="ECO:0000256" key="11">
    <source>
        <dbReference type="SAM" id="Phobius"/>
    </source>
</evidence>
<dbReference type="Gene3D" id="1.10.510.10">
    <property type="entry name" value="Transferase(Phosphotransferase) domain 1"/>
    <property type="match status" value="1"/>
</dbReference>
<gene>
    <name evidence="13" type="ORF">FHX37_1930</name>
</gene>
<feature type="transmembrane region" description="Helical" evidence="11">
    <location>
        <begin position="773"/>
        <end position="791"/>
    </location>
</feature>
<feature type="region of interest" description="Disordered" evidence="10">
    <location>
        <begin position="1"/>
        <end position="60"/>
    </location>
</feature>
<evidence type="ECO:0000256" key="6">
    <source>
        <dbReference type="ARBA" id="ARBA00038999"/>
    </source>
</evidence>
<feature type="domain" description="Protein kinase" evidence="12">
    <location>
        <begin position="97"/>
        <end position="344"/>
    </location>
</feature>
<evidence type="ECO:0000259" key="12">
    <source>
        <dbReference type="PROSITE" id="PS50011"/>
    </source>
</evidence>
<sequence>MATPDEPDPNAPTERVEPAAPGRSGHDAGPTRRATRILRPDTGRNTRVSASPQSRRPHRPRPWQRFLSWLAGLVSRLVIRPAAELEYAVPAELRRRYAIHDRIGAGGEAVVYRAEPRGEPQRPLALKVYRPGHDINRELLDRLRARSSAAPHAPAIHDYGYARSSWDEETAWEAQEYFSGGSLRGLLEDAPLPEERAREIVSAIAECLHYWQDSLNHNHTDVKPENLLVRSSDPPVFALTDFGGAVRATMSRVYGGLAVTQDYAAPEVVEGRREAPAAWWSLGVMVHELVTGRRPERGENWLVARSTGVDVSAVADEEWRLLARGLLTPDASGRWGYAEVRQWLSGERPQLASSRTTSPIRFADVSHHDPPSLAFDLLDRSDKGEVWLGTHWPTVRTWLDREVNDYTFDRGYLTDLEQRPERVHVAISALAARFVPGMPPRYRGHETSAEGVLRLVSGEQRQHAVLREAVEFGALELAARHWCDHSECRTEGTGRCALLERVHHEVPLVMERVEERVRLLASEHGAGTPARHEWDTCWARVAELVLDPRAWTRQRRLLRAQSWHPAQRSNAPRLAWWRGLRTAGLHGGSGSTPVDTTAALATALLLLPAASRAGDTQREHDRANSRARWHNRWQRAASGCVSGWYWLRERLTRRSQPGSTAVGDPTVGEPPATGHDYPSRGGKAERKRLDRGMRQLQKAMGAGRCRRFVYPVALLGLVDGLGRVLRGDGYFPGDNPAGAAYVSLVDFSGDGAVRPVTGTASSVAETLGDSGQWWYPVLLGLVLFLLGRTTASDRRRARTQLMARRLAVVGTVLLAVVLLGSVRALGGGVLIPLDSLLG</sequence>
<dbReference type="PANTHER" id="PTHR48013:SF9">
    <property type="entry name" value="DUAL SPECIFICITY MITOGEN-ACTIVATED PROTEIN KINASE KINASE 5"/>
    <property type="match status" value="1"/>
</dbReference>
<dbReference type="GO" id="GO:0005524">
    <property type="term" value="F:ATP binding"/>
    <property type="evidence" value="ECO:0007669"/>
    <property type="project" value="UniProtKB-KW"/>
</dbReference>
<dbReference type="RefSeq" id="WP_141923574.1">
    <property type="nucleotide sequence ID" value="NZ_VFQC01000001.1"/>
</dbReference>
<reference evidence="13 14" key="1">
    <citation type="submission" date="2019-06" db="EMBL/GenBank/DDBJ databases">
        <title>Sequencing the genomes of 1000 actinobacteria strains.</title>
        <authorList>
            <person name="Klenk H.-P."/>
        </authorList>
    </citation>
    <scope>NUCLEOTIDE SEQUENCE [LARGE SCALE GENOMIC DNA]</scope>
    <source>
        <strain evidence="13 14">DSM 45015</strain>
    </source>
</reference>
<evidence type="ECO:0000256" key="8">
    <source>
        <dbReference type="ARBA" id="ARBA00049299"/>
    </source>
</evidence>
<keyword evidence="4" id="KW-0067">ATP-binding</keyword>
<evidence type="ECO:0000313" key="14">
    <source>
        <dbReference type="Proteomes" id="UP000317422"/>
    </source>
</evidence>
<keyword evidence="14" id="KW-1185">Reference proteome</keyword>
<evidence type="ECO:0000256" key="4">
    <source>
        <dbReference type="ARBA" id="ARBA00022840"/>
    </source>
</evidence>
<evidence type="ECO:0000256" key="1">
    <source>
        <dbReference type="ARBA" id="ARBA00022679"/>
    </source>
</evidence>
<organism evidence="13 14">
    <name type="scientific">Haloactinospora alba</name>
    <dbReference type="NCBI Taxonomy" id="405555"/>
    <lineage>
        <taxon>Bacteria</taxon>
        <taxon>Bacillati</taxon>
        <taxon>Actinomycetota</taxon>
        <taxon>Actinomycetes</taxon>
        <taxon>Streptosporangiales</taxon>
        <taxon>Nocardiopsidaceae</taxon>
        <taxon>Haloactinospora</taxon>
    </lineage>
</organism>
<dbReference type="Gene3D" id="3.30.200.20">
    <property type="entry name" value="Phosphorylase Kinase, domain 1"/>
    <property type="match status" value="1"/>
</dbReference>
<accession>A0A543NJG0</accession>
<dbReference type="PANTHER" id="PTHR48013">
    <property type="entry name" value="DUAL SPECIFICITY MITOGEN-ACTIVATED PROTEIN KINASE KINASE 5-RELATED"/>
    <property type="match status" value="1"/>
</dbReference>
<evidence type="ECO:0000256" key="5">
    <source>
        <dbReference type="ARBA" id="ARBA00038035"/>
    </source>
</evidence>
<dbReference type="SMART" id="SM00220">
    <property type="entry name" value="S_TKc"/>
    <property type="match status" value="1"/>
</dbReference>
<evidence type="ECO:0000256" key="10">
    <source>
        <dbReference type="SAM" id="MobiDB-lite"/>
    </source>
</evidence>
<feature type="transmembrane region" description="Helical" evidence="11">
    <location>
        <begin position="812"/>
        <end position="833"/>
    </location>
</feature>
<comment type="similarity">
    <text evidence="5">Belongs to the protein kinase superfamily. STE Ser/Thr protein kinase family. MAP kinase kinase subfamily.</text>
</comment>
<comment type="caution">
    <text evidence="13">The sequence shown here is derived from an EMBL/GenBank/DDBJ whole genome shotgun (WGS) entry which is preliminary data.</text>
</comment>
<keyword evidence="13" id="KW-0723">Serine/threonine-protein kinase</keyword>
<dbReference type="GO" id="GO:0004674">
    <property type="term" value="F:protein serine/threonine kinase activity"/>
    <property type="evidence" value="ECO:0007669"/>
    <property type="project" value="UniProtKB-KW"/>
</dbReference>
<keyword evidence="11" id="KW-0812">Transmembrane</keyword>
<dbReference type="OrthoDB" id="5492697at2"/>
<dbReference type="PROSITE" id="PS50011">
    <property type="entry name" value="PROTEIN_KINASE_DOM"/>
    <property type="match status" value="1"/>
</dbReference>
<evidence type="ECO:0000256" key="7">
    <source>
        <dbReference type="ARBA" id="ARBA00049014"/>
    </source>
</evidence>
<dbReference type="Proteomes" id="UP000317422">
    <property type="component" value="Unassembled WGS sequence"/>
</dbReference>